<reference evidence="1 2" key="1">
    <citation type="journal article" date="2019" name="Sci. Rep.">
        <title>Orb-weaving spider Araneus ventricosus genome elucidates the spidroin gene catalogue.</title>
        <authorList>
            <person name="Kono N."/>
            <person name="Nakamura H."/>
            <person name="Ohtoshi R."/>
            <person name="Moran D.A.P."/>
            <person name="Shinohara A."/>
            <person name="Yoshida Y."/>
            <person name="Fujiwara M."/>
            <person name="Mori M."/>
            <person name="Tomita M."/>
            <person name="Arakawa K."/>
        </authorList>
    </citation>
    <scope>NUCLEOTIDE SEQUENCE [LARGE SCALE GENOMIC DNA]</scope>
</reference>
<dbReference type="OrthoDB" id="616263at2759"/>
<accession>A0A4Y2EHH5</accession>
<organism evidence="1 2">
    <name type="scientific">Araneus ventricosus</name>
    <name type="common">Orbweaver spider</name>
    <name type="synonym">Epeira ventricosa</name>
    <dbReference type="NCBI Taxonomy" id="182803"/>
    <lineage>
        <taxon>Eukaryota</taxon>
        <taxon>Metazoa</taxon>
        <taxon>Ecdysozoa</taxon>
        <taxon>Arthropoda</taxon>
        <taxon>Chelicerata</taxon>
        <taxon>Arachnida</taxon>
        <taxon>Araneae</taxon>
        <taxon>Araneomorphae</taxon>
        <taxon>Entelegynae</taxon>
        <taxon>Araneoidea</taxon>
        <taxon>Araneidae</taxon>
        <taxon>Araneus</taxon>
    </lineage>
</organism>
<evidence type="ECO:0000313" key="1">
    <source>
        <dbReference type="EMBL" id="GBM28603.1"/>
    </source>
</evidence>
<keyword evidence="2" id="KW-1185">Reference proteome</keyword>
<dbReference type="EMBL" id="BGPR01000615">
    <property type="protein sequence ID" value="GBM28603.1"/>
    <property type="molecule type" value="Genomic_DNA"/>
</dbReference>
<protein>
    <submittedName>
        <fullName evidence="1">Uncharacterized protein</fullName>
    </submittedName>
</protein>
<dbReference type="AlphaFoldDB" id="A0A4Y2EHH5"/>
<proteinExistence type="predicted"/>
<name>A0A4Y2EHH5_ARAVE</name>
<sequence length="75" mass="8788">MFPRHLGGFDTWGKVVLPCLIACDDTEEKVRDEEVRQAVKNFLRSLRTDFYQDSFLKLISRYDNRISVGGEYVEN</sequence>
<comment type="caution">
    <text evidence="1">The sequence shown here is derived from an EMBL/GenBank/DDBJ whole genome shotgun (WGS) entry which is preliminary data.</text>
</comment>
<evidence type="ECO:0000313" key="2">
    <source>
        <dbReference type="Proteomes" id="UP000499080"/>
    </source>
</evidence>
<gene>
    <name evidence="1" type="ORF">AVEN_72176_1</name>
</gene>
<dbReference type="Proteomes" id="UP000499080">
    <property type="component" value="Unassembled WGS sequence"/>
</dbReference>